<evidence type="ECO:0000256" key="2">
    <source>
        <dbReference type="ARBA" id="ARBA00022679"/>
    </source>
</evidence>
<organism evidence="4 5">
    <name type="scientific">Talaromyces pinophilus</name>
    <name type="common">Penicillium pinophilum</name>
    <dbReference type="NCBI Taxonomy" id="128442"/>
    <lineage>
        <taxon>Eukaryota</taxon>
        <taxon>Fungi</taxon>
        <taxon>Dikarya</taxon>
        <taxon>Ascomycota</taxon>
        <taxon>Pezizomycotina</taxon>
        <taxon>Eurotiomycetes</taxon>
        <taxon>Eurotiomycetidae</taxon>
        <taxon>Eurotiales</taxon>
        <taxon>Trichocomaceae</taxon>
        <taxon>Talaromyces</taxon>
        <taxon>Talaromyces sect. Talaromyces</taxon>
    </lineage>
</organism>
<keyword evidence="5" id="KW-1185">Reference proteome</keyword>
<dbReference type="AlphaFoldDB" id="A0A0B8MYE0"/>
<dbReference type="GO" id="GO:0008168">
    <property type="term" value="F:methyltransferase activity"/>
    <property type="evidence" value="ECO:0007669"/>
    <property type="project" value="UniProtKB-KW"/>
</dbReference>
<keyword evidence="2" id="KW-0808">Transferase</keyword>
<keyword evidence="3" id="KW-0949">S-adenosyl-L-methionine</keyword>
<proteinExistence type="predicted"/>
<evidence type="ECO:0000313" key="4">
    <source>
        <dbReference type="EMBL" id="GAM42125.1"/>
    </source>
</evidence>
<evidence type="ECO:0000313" key="5">
    <source>
        <dbReference type="Proteomes" id="UP000053095"/>
    </source>
</evidence>
<dbReference type="InterPro" id="IPR036390">
    <property type="entry name" value="WH_DNA-bd_sf"/>
</dbReference>
<gene>
    <name evidence="4" type="ORF">TCE0_043f15811</name>
</gene>
<dbReference type="PANTHER" id="PTHR43712:SF2">
    <property type="entry name" value="O-METHYLTRANSFERASE CICE"/>
    <property type="match status" value="1"/>
</dbReference>
<evidence type="ECO:0000256" key="3">
    <source>
        <dbReference type="ARBA" id="ARBA00022691"/>
    </source>
</evidence>
<dbReference type="PANTHER" id="PTHR43712">
    <property type="entry name" value="PUTATIVE (AFU_ORTHOLOGUE AFUA_4G14580)-RELATED"/>
    <property type="match status" value="1"/>
</dbReference>
<evidence type="ECO:0008006" key="6">
    <source>
        <dbReference type="Google" id="ProtNLM"/>
    </source>
</evidence>
<dbReference type="SUPFAM" id="SSF53335">
    <property type="entry name" value="S-adenosyl-L-methionine-dependent methyltransferases"/>
    <property type="match status" value="1"/>
</dbReference>
<dbReference type="Proteomes" id="UP000053095">
    <property type="component" value="Unassembled WGS sequence"/>
</dbReference>
<dbReference type="GO" id="GO:0032259">
    <property type="term" value="P:methylation"/>
    <property type="evidence" value="ECO:0007669"/>
    <property type="project" value="UniProtKB-KW"/>
</dbReference>
<evidence type="ECO:0000256" key="1">
    <source>
        <dbReference type="ARBA" id="ARBA00022603"/>
    </source>
</evidence>
<sequence length="330" mass="36978">MPSEVISESPIEAITDSVIGLDGNDYHPSLDKYYFLKTLSGLKLHADNLRKNGSVDKAARYGIRAAALELADSLGDPEKQALRIIFETSPPLVTLRISIEAGFLKHLKAEKPSTATELAKLTGVDPTLIVRTMRILTAARFANEVGVETYTANDLTKAFLQPGIEDAVRHGCDVVNVIFAKLPQFISNLNFQEPDNYTLGPHTFTFGKPLWKHLELDPAQSQLFDRMMVAFKRNRENWVDIFRFDEQPDNDLADDQVLVIDIAGGHGHKLKDFKKKYPHAKGRLILQDQAHVLPTPESNPNAFEGLKQCGIELVQHDAIRLILNPRKMFM</sequence>
<protein>
    <recommendedName>
        <fullName evidence="6">O-methyltransferase</fullName>
    </recommendedName>
</protein>
<name>A0A0B8MYE0_TALPI</name>
<dbReference type="Gene3D" id="1.10.10.10">
    <property type="entry name" value="Winged helix-like DNA-binding domain superfamily/Winged helix DNA-binding domain"/>
    <property type="match status" value="1"/>
</dbReference>
<reference evidence="5" key="1">
    <citation type="journal article" date="2015" name="Genome Announc.">
        <title>Draft genome sequence of Talaromyces cellulolyticus strain Y-94, a source of lignocellulosic biomass-degrading enzymes.</title>
        <authorList>
            <person name="Fujii T."/>
            <person name="Koike H."/>
            <person name="Sawayama S."/>
            <person name="Yano S."/>
            <person name="Inoue H."/>
        </authorList>
    </citation>
    <scope>NUCLEOTIDE SEQUENCE [LARGE SCALE GENOMIC DNA]</scope>
    <source>
        <strain evidence="5">Y-94</strain>
    </source>
</reference>
<dbReference type="Gene3D" id="3.40.50.150">
    <property type="entry name" value="Vaccinia Virus protein VP39"/>
    <property type="match status" value="1"/>
</dbReference>
<accession>A0A0B8MYE0</accession>
<dbReference type="EMBL" id="DF933839">
    <property type="protein sequence ID" value="GAM42125.1"/>
    <property type="molecule type" value="Genomic_DNA"/>
</dbReference>
<keyword evidence="1" id="KW-0489">Methyltransferase</keyword>
<dbReference type="SUPFAM" id="SSF46785">
    <property type="entry name" value="Winged helix' DNA-binding domain"/>
    <property type="match status" value="1"/>
</dbReference>
<dbReference type="PROSITE" id="PS51683">
    <property type="entry name" value="SAM_OMT_II"/>
    <property type="match status" value="1"/>
</dbReference>
<dbReference type="InterPro" id="IPR016461">
    <property type="entry name" value="COMT-like"/>
</dbReference>
<dbReference type="InterPro" id="IPR029063">
    <property type="entry name" value="SAM-dependent_MTases_sf"/>
</dbReference>
<dbReference type="InterPro" id="IPR036388">
    <property type="entry name" value="WH-like_DNA-bd_sf"/>
</dbReference>